<organism evidence="2">
    <name type="scientific">marine sediment metagenome</name>
    <dbReference type="NCBI Taxonomy" id="412755"/>
    <lineage>
        <taxon>unclassified sequences</taxon>
        <taxon>metagenomes</taxon>
        <taxon>ecological metagenomes</taxon>
    </lineage>
</organism>
<proteinExistence type="predicted"/>
<evidence type="ECO:0000256" key="1">
    <source>
        <dbReference type="SAM" id="MobiDB-lite"/>
    </source>
</evidence>
<feature type="compositionally biased region" description="Low complexity" evidence="1">
    <location>
        <begin position="42"/>
        <end position="52"/>
    </location>
</feature>
<protein>
    <submittedName>
        <fullName evidence="2">Uncharacterized protein</fullName>
    </submittedName>
</protein>
<accession>A0A0F9PP35</accession>
<evidence type="ECO:0000313" key="2">
    <source>
        <dbReference type="EMBL" id="KKN26352.1"/>
    </source>
</evidence>
<reference evidence="2" key="1">
    <citation type="journal article" date="2015" name="Nature">
        <title>Complex archaea that bridge the gap between prokaryotes and eukaryotes.</title>
        <authorList>
            <person name="Spang A."/>
            <person name="Saw J.H."/>
            <person name="Jorgensen S.L."/>
            <person name="Zaremba-Niedzwiedzka K."/>
            <person name="Martijn J."/>
            <person name="Lind A.E."/>
            <person name="van Eijk R."/>
            <person name="Schleper C."/>
            <person name="Guy L."/>
            <person name="Ettema T.J."/>
        </authorList>
    </citation>
    <scope>NUCLEOTIDE SEQUENCE</scope>
</reference>
<feature type="region of interest" description="Disordered" evidence="1">
    <location>
        <begin position="20"/>
        <end position="61"/>
    </location>
</feature>
<comment type="caution">
    <text evidence="2">The sequence shown here is derived from an EMBL/GenBank/DDBJ whole genome shotgun (WGS) entry which is preliminary data.</text>
</comment>
<gene>
    <name evidence="2" type="ORF">LCGC14_0875660</name>
</gene>
<dbReference type="AlphaFoldDB" id="A0A0F9PP35"/>
<dbReference type="EMBL" id="LAZR01002726">
    <property type="protein sequence ID" value="KKN26352.1"/>
    <property type="molecule type" value="Genomic_DNA"/>
</dbReference>
<name>A0A0F9PP35_9ZZZZ</name>
<sequence length="125" mass="13273">MALHDPIEDALNERKRRARLVEAGGALSPSRVRPPGKPTALPSAASSRARPPGIFGATAPVEPPDPLSPFLNLTRQFMFPIRRPYGQPVRPAASIGGGVFPGAGVPDNVRSALLAKLLRSRQAPR</sequence>